<feature type="non-terminal residue" evidence="1">
    <location>
        <position position="69"/>
    </location>
</feature>
<protein>
    <submittedName>
        <fullName evidence="1">Uncharacterized protein</fullName>
    </submittedName>
</protein>
<dbReference type="Proteomes" id="UP000478052">
    <property type="component" value="Unassembled WGS sequence"/>
</dbReference>
<reference evidence="1 2" key="1">
    <citation type="submission" date="2019-08" db="EMBL/GenBank/DDBJ databases">
        <title>Whole genome of Aphis craccivora.</title>
        <authorList>
            <person name="Voronova N.V."/>
            <person name="Shulinski R.S."/>
            <person name="Bandarenka Y.V."/>
            <person name="Zhorov D.G."/>
            <person name="Warner D."/>
        </authorList>
    </citation>
    <scope>NUCLEOTIDE SEQUENCE [LARGE SCALE GENOMIC DNA]</scope>
    <source>
        <strain evidence="1">180601</strain>
        <tissue evidence="1">Whole Body</tissue>
    </source>
</reference>
<gene>
    <name evidence="1" type="ORF">FWK35_00007907</name>
</gene>
<evidence type="ECO:0000313" key="1">
    <source>
        <dbReference type="EMBL" id="KAF0765469.1"/>
    </source>
</evidence>
<accession>A0A6G0Z4W8</accession>
<name>A0A6G0Z4W8_APHCR</name>
<dbReference type="AlphaFoldDB" id="A0A6G0Z4W8"/>
<sequence>MTYFLLWFKINNIITCLKLSKKPKRKKPEIAKDFVIPARGYSDTELCLLKSVQQCFDRKMRIYRDSTSI</sequence>
<organism evidence="1 2">
    <name type="scientific">Aphis craccivora</name>
    <name type="common">Cowpea aphid</name>
    <dbReference type="NCBI Taxonomy" id="307492"/>
    <lineage>
        <taxon>Eukaryota</taxon>
        <taxon>Metazoa</taxon>
        <taxon>Ecdysozoa</taxon>
        <taxon>Arthropoda</taxon>
        <taxon>Hexapoda</taxon>
        <taxon>Insecta</taxon>
        <taxon>Pterygota</taxon>
        <taxon>Neoptera</taxon>
        <taxon>Paraneoptera</taxon>
        <taxon>Hemiptera</taxon>
        <taxon>Sternorrhyncha</taxon>
        <taxon>Aphidomorpha</taxon>
        <taxon>Aphidoidea</taxon>
        <taxon>Aphididae</taxon>
        <taxon>Aphidini</taxon>
        <taxon>Aphis</taxon>
        <taxon>Aphis</taxon>
    </lineage>
</organism>
<keyword evidence="2" id="KW-1185">Reference proteome</keyword>
<evidence type="ECO:0000313" key="2">
    <source>
        <dbReference type="Proteomes" id="UP000478052"/>
    </source>
</evidence>
<dbReference type="EMBL" id="VUJU01001394">
    <property type="protein sequence ID" value="KAF0765469.1"/>
    <property type="molecule type" value="Genomic_DNA"/>
</dbReference>
<comment type="caution">
    <text evidence="1">The sequence shown here is derived from an EMBL/GenBank/DDBJ whole genome shotgun (WGS) entry which is preliminary data.</text>
</comment>
<proteinExistence type="predicted"/>